<accession>A0A2M3ZLV4</accession>
<protein>
    <submittedName>
        <fullName evidence="1">Uncharacterized protein</fullName>
    </submittedName>
</protein>
<name>A0A2M3ZLV4_9DIPT</name>
<proteinExistence type="predicted"/>
<evidence type="ECO:0000313" key="1">
    <source>
        <dbReference type="EMBL" id="MBW29483.1"/>
    </source>
</evidence>
<dbReference type="AlphaFoldDB" id="A0A2M3ZLV4"/>
<organism evidence="1">
    <name type="scientific">Anopheles braziliensis</name>
    <dbReference type="NCBI Taxonomy" id="58242"/>
    <lineage>
        <taxon>Eukaryota</taxon>
        <taxon>Metazoa</taxon>
        <taxon>Ecdysozoa</taxon>
        <taxon>Arthropoda</taxon>
        <taxon>Hexapoda</taxon>
        <taxon>Insecta</taxon>
        <taxon>Pterygota</taxon>
        <taxon>Neoptera</taxon>
        <taxon>Endopterygota</taxon>
        <taxon>Diptera</taxon>
        <taxon>Nematocera</taxon>
        <taxon>Culicoidea</taxon>
        <taxon>Culicidae</taxon>
        <taxon>Anophelinae</taxon>
        <taxon>Anopheles</taxon>
    </lineage>
</organism>
<dbReference type="EMBL" id="GGFM01008732">
    <property type="protein sequence ID" value="MBW29483.1"/>
    <property type="molecule type" value="Transcribed_RNA"/>
</dbReference>
<reference evidence="1" key="1">
    <citation type="submission" date="2018-01" db="EMBL/GenBank/DDBJ databases">
        <title>An insight into the sialome of Amazonian anophelines.</title>
        <authorList>
            <person name="Ribeiro J.M."/>
            <person name="Scarpassa V."/>
            <person name="Calvo E."/>
        </authorList>
    </citation>
    <scope>NUCLEOTIDE SEQUENCE</scope>
    <source>
        <tissue evidence="1">Salivary glands</tissue>
    </source>
</reference>
<sequence length="88" mass="9262">MLDVLLMDAAFAFAVDAWAAAAAAPGLCPYLVRGRTVPAPADAVLDGRALHAAGRLHSAAQRPPLRKLADGARVPGRQEKTEYLSVQQ</sequence>